<keyword evidence="2" id="KW-1185">Reference proteome</keyword>
<comment type="caution">
    <text evidence="1">The sequence shown here is derived from an EMBL/GenBank/DDBJ whole genome shotgun (WGS) entry which is preliminary data.</text>
</comment>
<proteinExistence type="predicted"/>
<accession>A0AAE1PXD4</accession>
<protein>
    <submittedName>
        <fullName evidence="1">Uncharacterized protein</fullName>
    </submittedName>
</protein>
<dbReference type="Proteomes" id="UP001292094">
    <property type="component" value="Unassembled WGS sequence"/>
</dbReference>
<evidence type="ECO:0000313" key="2">
    <source>
        <dbReference type="Proteomes" id="UP001292094"/>
    </source>
</evidence>
<gene>
    <name evidence="1" type="ORF">Pmani_013304</name>
</gene>
<dbReference type="AlphaFoldDB" id="A0AAE1PXD4"/>
<reference evidence="1" key="1">
    <citation type="submission" date="2023-11" db="EMBL/GenBank/DDBJ databases">
        <title>Genome assemblies of two species of porcelain crab, Petrolisthes cinctipes and Petrolisthes manimaculis (Anomura: Porcellanidae).</title>
        <authorList>
            <person name="Angst P."/>
        </authorList>
    </citation>
    <scope>NUCLEOTIDE SEQUENCE</scope>
    <source>
        <strain evidence="1">PB745_02</strain>
        <tissue evidence="1">Gill</tissue>
    </source>
</reference>
<sequence length="73" mass="8110">MVVVEAAQYPQGGGWEAPLGRVYVDDPDDWDAGDKEYTWAGVPHKHFSLQPQRGDIFASSLVREGRYDGDWGG</sequence>
<dbReference type="EMBL" id="JAWZYT010001114">
    <property type="protein sequence ID" value="KAK4315385.1"/>
    <property type="molecule type" value="Genomic_DNA"/>
</dbReference>
<organism evidence="1 2">
    <name type="scientific">Petrolisthes manimaculis</name>
    <dbReference type="NCBI Taxonomy" id="1843537"/>
    <lineage>
        <taxon>Eukaryota</taxon>
        <taxon>Metazoa</taxon>
        <taxon>Ecdysozoa</taxon>
        <taxon>Arthropoda</taxon>
        <taxon>Crustacea</taxon>
        <taxon>Multicrustacea</taxon>
        <taxon>Malacostraca</taxon>
        <taxon>Eumalacostraca</taxon>
        <taxon>Eucarida</taxon>
        <taxon>Decapoda</taxon>
        <taxon>Pleocyemata</taxon>
        <taxon>Anomura</taxon>
        <taxon>Galatheoidea</taxon>
        <taxon>Porcellanidae</taxon>
        <taxon>Petrolisthes</taxon>
    </lineage>
</organism>
<name>A0AAE1PXD4_9EUCA</name>
<evidence type="ECO:0000313" key="1">
    <source>
        <dbReference type="EMBL" id="KAK4315385.1"/>
    </source>
</evidence>